<evidence type="ECO:0000256" key="1">
    <source>
        <dbReference type="SAM" id="SignalP"/>
    </source>
</evidence>
<accession>A0A224XYG7</accession>
<protein>
    <submittedName>
        <fullName evidence="2">Putative secreted protein</fullName>
    </submittedName>
</protein>
<sequence>MKAFCILLFVIHCVLCRPNSKAGKFIQGYIVTPPSLPTTIRRQNLVYPGSQNDHATLNDLASLAVWNPLDTNGFGRSMYPGQFGYPPIPYFLYSTPPHPMFLSLSPVDAGTSLPSLEAPVLKLISYPSFGNGIGQPSLIPPETTGQLFNGYYIPVIATTTVQTEEVM</sequence>
<reference evidence="2" key="1">
    <citation type="journal article" date="2018" name="PLoS Negl. Trop. Dis.">
        <title>An insight into the salivary gland and fat body transcriptome of Panstrongylus lignarius (Hemiptera: Heteroptera), the main vector of Chagas disease in Peru.</title>
        <authorList>
            <person name="Nevoa J.C."/>
            <person name="Mendes M.T."/>
            <person name="da Silva M.V."/>
            <person name="Soares S.C."/>
            <person name="Oliveira C.J.F."/>
            <person name="Ribeiro J.M.C."/>
        </authorList>
    </citation>
    <scope>NUCLEOTIDE SEQUENCE</scope>
</reference>
<dbReference type="AlphaFoldDB" id="A0A224XYG7"/>
<organism evidence="2">
    <name type="scientific">Panstrongylus lignarius</name>
    <dbReference type="NCBI Taxonomy" id="156445"/>
    <lineage>
        <taxon>Eukaryota</taxon>
        <taxon>Metazoa</taxon>
        <taxon>Ecdysozoa</taxon>
        <taxon>Arthropoda</taxon>
        <taxon>Hexapoda</taxon>
        <taxon>Insecta</taxon>
        <taxon>Pterygota</taxon>
        <taxon>Neoptera</taxon>
        <taxon>Paraneoptera</taxon>
        <taxon>Hemiptera</taxon>
        <taxon>Heteroptera</taxon>
        <taxon>Panheteroptera</taxon>
        <taxon>Cimicomorpha</taxon>
        <taxon>Reduviidae</taxon>
        <taxon>Triatominae</taxon>
        <taxon>Panstrongylus</taxon>
    </lineage>
</organism>
<proteinExistence type="predicted"/>
<evidence type="ECO:0000313" key="2">
    <source>
        <dbReference type="EMBL" id="JAW13640.1"/>
    </source>
</evidence>
<dbReference type="EMBL" id="GFTR01002786">
    <property type="protein sequence ID" value="JAW13640.1"/>
    <property type="molecule type" value="Transcribed_RNA"/>
</dbReference>
<name>A0A224XYG7_9HEMI</name>
<feature type="chain" id="PRO_5012307678" evidence="1">
    <location>
        <begin position="17"/>
        <end position="167"/>
    </location>
</feature>
<feature type="signal peptide" evidence="1">
    <location>
        <begin position="1"/>
        <end position="16"/>
    </location>
</feature>
<keyword evidence="1" id="KW-0732">Signal</keyword>